<organism evidence="2 3">
    <name type="scientific">Flavobacterium sediminilitoris</name>
    <dbReference type="NCBI Taxonomy" id="2024526"/>
    <lineage>
        <taxon>Bacteria</taxon>
        <taxon>Pseudomonadati</taxon>
        <taxon>Bacteroidota</taxon>
        <taxon>Flavobacteriia</taxon>
        <taxon>Flavobacteriales</taxon>
        <taxon>Flavobacteriaceae</taxon>
        <taxon>Flavobacterium</taxon>
    </lineage>
</organism>
<reference evidence="2" key="1">
    <citation type="submission" date="2021-12" db="EMBL/GenBank/DDBJ databases">
        <authorList>
            <person name="Cha I.-T."/>
            <person name="Lee K.-E."/>
            <person name="Park S.-J."/>
        </authorList>
    </citation>
    <scope>NUCLEOTIDE SEQUENCE</scope>
    <source>
        <strain evidence="2">YSM-43</strain>
    </source>
</reference>
<dbReference type="Proteomes" id="UP000830454">
    <property type="component" value="Chromosome"/>
</dbReference>
<gene>
    <name evidence="2" type="ORF">LXD69_09955</name>
</gene>
<dbReference type="InterPro" id="IPR010982">
    <property type="entry name" value="Lambda_DNA-bd_dom_sf"/>
</dbReference>
<protein>
    <submittedName>
        <fullName evidence="2">Helix-turn-helix domain-containing protein</fullName>
    </submittedName>
</protein>
<evidence type="ECO:0000313" key="2">
    <source>
        <dbReference type="EMBL" id="UOX32375.1"/>
    </source>
</evidence>
<evidence type="ECO:0000313" key="3">
    <source>
        <dbReference type="Proteomes" id="UP000830454"/>
    </source>
</evidence>
<reference evidence="2" key="2">
    <citation type="submission" date="2022-04" db="EMBL/GenBank/DDBJ databases">
        <title>Complete Genome Sequence of Flavobacterium sediminilitoris YSM-43, Isolated from a Tidal Sediment.</title>
        <authorList>
            <person name="Lee P.A."/>
        </authorList>
    </citation>
    <scope>NUCLEOTIDE SEQUENCE</scope>
    <source>
        <strain evidence="2">YSM-43</strain>
    </source>
</reference>
<dbReference type="InterPro" id="IPR001387">
    <property type="entry name" value="Cro/C1-type_HTH"/>
</dbReference>
<dbReference type="Gene3D" id="1.10.260.40">
    <property type="entry name" value="lambda repressor-like DNA-binding domains"/>
    <property type="match status" value="1"/>
</dbReference>
<dbReference type="SUPFAM" id="SSF47413">
    <property type="entry name" value="lambda repressor-like DNA-binding domains"/>
    <property type="match status" value="1"/>
</dbReference>
<accession>A0ABY4HIL6</accession>
<name>A0ABY4HIL6_9FLAO</name>
<sequence length="77" mass="9410">MKQEENKYLPQIEKVAKRFKQLRKEAGYESQETFAFDKELNRVQYWRIEKGSNITLTTFFKLLDVHNITPEEFFKDF</sequence>
<keyword evidence="3" id="KW-1185">Reference proteome</keyword>
<dbReference type="PROSITE" id="PS50943">
    <property type="entry name" value="HTH_CROC1"/>
    <property type="match status" value="1"/>
</dbReference>
<feature type="domain" description="HTH cro/C1-type" evidence="1">
    <location>
        <begin position="19"/>
        <end position="73"/>
    </location>
</feature>
<dbReference type="EMBL" id="CP090145">
    <property type="protein sequence ID" value="UOX32375.1"/>
    <property type="molecule type" value="Genomic_DNA"/>
</dbReference>
<evidence type="ECO:0000259" key="1">
    <source>
        <dbReference type="PROSITE" id="PS50943"/>
    </source>
</evidence>
<dbReference type="RefSeq" id="WP_246915023.1">
    <property type="nucleotide sequence ID" value="NZ_CP090145.1"/>
</dbReference>
<proteinExistence type="predicted"/>